<proteinExistence type="inferred from homology"/>
<dbReference type="Proteomes" id="UP000452235">
    <property type="component" value="Unassembled WGS sequence"/>
</dbReference>
<reference evidence="5 6" key="1">
    <citation type="submission" date="2020-01" db="EMBL/GenBank/DDBJ databases">
        <title>Aspergillus terreus IFO 6365 whole genome shotgun sequence.</title>
        <authorList>
            <person name="Kanamasa S."/>
            <person name="Takahashi H."/>
        </authorList>
    </citation>
    <scope>NUCLEOTIDE SEQUENCE [LARGE SCALE GENOMIC DNA]</scope>
    <source>
        <strain evidence="5 6">IFO 6365</strain>
    </source>
</reference>
<dbReference type="Pfam" id="PF00732">
    <property type="entry name" value="GMC_oxred_N"/>
    <property type="match status" value="1"/>
</dbReference>
<feature type="active site" description="Proton donor" evidence="2">
    <location>
        <position position="499"/>
    </location>
</feature>
<feature type="binding site" evidence="3">
    <location>
        <begin position="498"/>
        <end position="499"/>
    </location>
    <ligand>
        <name>FAD</name>
        <dbReference type="ChEBI" id="CHEBI:57692"/>
    </ligand>
</feature>
<dbReference type="PROSITE" id="PS00624">
    <property type="entry name" value="GMC_OXRED_2"/>
    <property type="match status" value="1"/>
</dbReference>
<sequence length="568" mass="62462">MGPTGTNWDFIVVGGGPAGCALASTLARSAKRPQVLLLEAGCRNEDKNLRVDGQRWTTFMNGDMNWGYKTTPQEHCNGRQIDYSRGKVLGGSSAINFGVYTVGARDDYDEWASLVGDQSFSWDTMQKRFKRLETFHGTIANEKHAKYAGPKSSDHGSGGGLRVGYAAEWEQDLPLMMDVFEQAGLARNPDHNSGDPLGMALVINSSHQGQRVTATDLLRDAPDNLSIITETPVRRLILDGLKAIGVETASSQYFASKEVILSAGSLDTPKILMHSGIGPATELQKFQIPITKDLPAIGQGLRDHFFAPLCFLRNPSTNDRNSFFGDQAAMDAALELWKKDGTGPWAKHSCQIAAGWFKSDRLTASPEFQDLPAATQEFLQRATIPHYEFMTHFPIHLIMPEVTNDYSYVCLLVFLMNEQSSGEVRLQSSNPDDPLLFDPKFLSHPFDRRACIETFREALQVTKHEAFTKDTVSTLIAPASDSDEDILEFWKNTLGSSWHMTGTVKMGKVGDSEAAVDSKFRVFGVENLRVADMSVVPVLTNNHTQATAYMTGLSCADGLIAEYGLDVA</sequence>
<comment type="cofactor">
    <cofactor evidence="3">
        <name>FAD</name>
        <dbReference type="ChEBI" id="CHEBI:57692"/>
    </cofactor>
</comment>
<evidence type="ECO:0000256" key="3">
    <source>
        <dbReference type="PIRSR" id="PIRSR000137-2"/>
    </source>
</evidence>
<dbReference type="GO" id="GO:0050660">
    <property type="term" value="F:flavin adenine dinucleotide binding"/>
    <property type="evidence" value="ECO:0007669"/>
    <property type="project" value="InterPro"/>
</dbReference>
<keyword evidence="6" id="KW-1185">Reference proteome</keyword>
<dbReference type="OrthoDB" id="269227at2759"/>
<accession>A0A5M3Z8R6</accession>
<keyword evidence="3 4" id="KW-0274">FAD</keyword>
<dbReference type="InterPro" id="IPR036188">
    <property type="entry name" value="FAD/NAD-bd_sf"/>
</dbReference>
<dbReference type="AlphaFoldDB" id="A0A5M3Z8R6"/>
<evidence type="ECO:0000313" key="5">
    <source>
        <dbReference type="EMBL" id="GFF19169.1"/>
    </source>
</evidence>
<keyword evidence="4" id="KW-0285">Flavoprotein</keyword>
<protein>
    <submittedName>
        <fullName evidence="5">Alcohol oxidase</fullName>
    </submittedName>
</protein>
<dbReference type="InterPro" id="IPR000172">
    <property type="entry name" value="GMC_OxRdtase_N"/>
</dbReference>
<dbReference type="GO" id="GO:0016614">
    <property type="term" value="F:oxidoreductase activity, acting on CH-OH group of donors"/>
    <property type="evidence" value="ECO:0007669"/>
    <property type="project" value="InterPro"/>
</dbReference>
<feature type="binding site" evidence="3">
    <location>
        <begin position="96"/>
        <end position="99"/>
    </location>
    <ligand>
        <name>FAD</name>
        <dbReference type="ChEBI" id="CHEBI:57692"/>
    </ligand>
</feature>
<dbReference type="VEuPathDB" id="FungiDB:ATEG_07905"/>
<dbReference type="Pfam" id="PF05199">
    <property type="entry name" value="GMC_oxred_C"/>
    <property type="match status" value="1"/>
</dbReference>
<gene>
    <name evidence="5" type="ORF">ATEIFO6365_0009053200</name>
</gene>
<name>A0A5M3Z8R6_ASPTE</name>
<evidence type="ECO:0000313" key="6">
    <source>
        <dbReference type="Proteomes" id="UP000452235"/>
    </source>
</evidence>
<evidence type="ECO:0000256" key="1">
    <source>
        <dbReference type="ARBA" id="ARBA00010790"/>
    </source>
</evidence>
<organism evidence="5 6">
    <name type="scientific">Aspergillus terreus</name>
    <dbReference type="NCBI Taxonomy" id="33178"/>
    <lineage>
        <taxon>Eukaryota</taxon>
        <taxon>Fungi</taxon>
        <taxon>Dikarya</taxon>
        <taxon>Ascomycota</taxon>
        <taxon>Pezizomycotina</taxon>
        <taxon>Eurotiomycetes</taxon>
        <taxon>Eurotiomycetidae</taxon>
        <taxon>Eurotiales</taxon>
        <taxon>Aspergillaceae</taxon>
        <taxon>Aspergillus</taxon>
        <taxon>Aspergillus subgen. Circumdati</taxon>
    </lineage>
</organism>
<dbReference type="InterPro" id="IPR007867">
    <property type="entry name" value="GMC_OxRtase_C"/>
</dbReference>
<comment type="similarity">
    <text evidence="1 4">Belongs to the GMC oxidoreductase family.</text>
</comment>
<dbReference type="PROSITE" id="PS00623">
    <property type="entry name" value="GMC_OXRED_1"/>
    <property type="match status" value="1"/>
</dbReference>
<dbReference type="SUPFAM" id="SSF54373">
    <property type="entry name" value="FAD-linked reductases, C-terminal domain"/>
    <property type="match status" value="1"/>
</dbReference>
<feature type="binding site" evidence="3">
    <location>
        <position position="233"/>
    </location>
    <ligand>
        <name>FAD</name>
        <dbReference type="ChEBI" id="CHEBI:57692"/>
    </ligand>
</feature>
<dbReference type="Gene3D" id="3.50.50.60">
    <property type="entry name" value="FAD/NAD(P)-binding domain"/>
    <property type="match status" value="1"/>
</dbReference>
<dbReference type="SUPFAM" id="SSF51905">
    <property type="entry name" value="FAD/NAD(P)-binding domain"/>
    <property type="match status" value="1"/>
</dbReference>
<dbReference type="InterPro" id="IPR012132">
    <property type="entry name" value="GMC_OxRdtase"/>
</dbReference>
<evidence type="ECO:0000256" key="2">
    <source>
        <dbReference type="PIRSR" id="PIRSR000137-1"/>
    </source>
</evidence>
<feature type="binding site" evidence="3">
    <location>
        <position position="88"/>
    </location>
    <ligand>
        <name>FAD</name>
        <dbReference type="ChEBI" id="CHEBI:57692"/>
    </ligand>
</feature>
<dbReference type="Gene3D" id="3.30.560.10">
    <property type="entry name" value="Glucose Oxidase, domain 3"/>
    <property type="match status" value="1"/>
</dbReference>
<dbReference type="EMBL" id="BLJY01000009">
    <property type="protein sequence ID" value="GFF19169.1"/>
    <property type="molecule type" value="Genomic_DNA"/>
</dbReference>
<comment type="caution">
    <text evidence="5">The sequence shown here is derived from an EMBL/GenBank/DDBJ whole genome shotgun (WGS) entry which is preliminary data.</text>
</comment>
<feature type="active site" description="Proton acceptor" evidence="2">
    <location>
        <position position="543"/>
    </location>
</feature>
<dbReference type="PIRSF" id="PIRSF000137">
    <property type="entry name" value="Alcohol_oxidase"/>
    <property type="match status" value="1"/>
</dbReference>
<dbReference type="PANTHER" id="PTHR11552:SF134">
    <property type="entry name" value="GLUCOSE-METHANOL-CHOLINE OXIDOREDUCTASE N-TERMINAL DOMAIN-CONTAINING PROTEIN"/>
    <property type="match status" value="1"/>
</dbReference>
<dbReference type="PANTHER" id="PTHR11552">
    <property type="entry name" value="GLUCOSE-METHANOL-CHOLINE GMC OXIDOREDUCTASE"/>
    <property type="match status" value="1"/>
</dbReference>
<evidence type="ECO:0000256" key="4">
    <source>
        <dbReference type="RuleBase" id="RU003968"/>
    </source>
</evidence>